<evidence type="ECO:0000256" key="1">
    <source>
        <dbReference type="SAM" id="SignalP"/>
    </source>
</evidence>
<proteinExistence type="predicted"/>
<dbReference type="AlphaFoldDB" id="A0A4P2VJV3"/>
<protein>
    <submittedName>
        <fullName evidence="2">Uncharacterized protein</fullName>
    </submittedName>
</protein>
<keyword evidence="3" id="KW-1185">Reference proteome</keyword>
<evidence type="ECO:0000313" key="3">
    <source>
        <dbReference type="Proteomes" id="UP000291236"/>
    </source>
</evidence>
<dbReference type="Proteomes" id="UP000291236">
    <property type="component" value="Chromosome"/>
</dbReference>
<sequence length="128" mass="13514">MKNKKVIVSAALAGLAVGALSVSASANADEVKCWGANKCGADSPIKEKDSSSKERAKCSVTESDKKIIEEAVHNGKLEKKYAKVDVHDCGTHAKCAGAKGNVNWFYTSAKKCKELGGFLIDKGAVKKL</sequence>
<evidence type="ECO:0000313" key="2">
    <source>
        <dbReference type="EMBL" id="BBH53523.1"/>
    </source>
</evidence>
<dbReference type="OrthoDB" id="9966906at2"/>
<name>A0A4P2VJV3_FLUSA</name>
<organism evidence="2 3">
    <name type="scientific">Fluviispira sanaruensis</name>
    <dbReference type="NCBI Taxonomy" id="2493639"/>
    <lineage>
        <taxon>Bacteria</taxon>
        <taxon>Pseudomonadati</taxon>
        <taxon>Bdellovibrionota</taxon>
        <taxon>Oligoflexia</taxon>
        <taxon>Silvanigrellales</taxon>
        <taxon>Silvanigrellaceae</taxon>
        <taxon>Fluviispira</taxon>
    </lineage>
</organism>
<dbReference type="EMBL" id="AP019368">
    <property type="protein sequence ID" value="BBH53523.1"/>
    <property type="molecule type" value="Genomic_DNA"/>
</dbReference>
<accession>A0A4P2VJV3</accession>
<gene>
    <name evidence="2" type="ORF">JCM31447_19670</name>
</gene>
<keyword evidence="1" id="KW-0732">Signal</keyword>
<feature type="signal peptide" evidence="1">
    <location>
        <begin position="1"/>
        <end position="28"/>
    </location>
</feature>
<dbReference type="RefSeq" id="WP_130609527.1">
    <property type="nucleotide sequence ID" value="NZ_AP019368.1"/>
</dbReference>
<reference evidence="2 3" key="1">
    <citation type="submission" date="2018-12" db="EMBL/GenBank/DDBJ databases">
        <title>Rubrispira sanarue gen. nov., sp., nov., a member of the order Silvanigrellales, isolated from a brackish lake in Hamamatsu Japan.</title>
        <authorList>
            <person name="Maejima Y."/>
            <person name="Iino T."/>
            <person name="Muraguchi Y."/>
            <person name="Fukuda K."/>
            <person name="Nojiri H."/>
            <person name="Ohkuma M."/>
            <person name="Moriuchi R."/>
            <person name="Dohra H."/>
            <person name="Kimbara K."/>
            <person name="Shintani M."/>
        </authorList>
    </citation>
    <scope>NUCLEOTIDE SEQUENCE [LARGE SCALE GENOMIC DNA]</scope>
    <source>
        <strain evidence="2 3">RF1110005</strain>
    </source>
</reference>
<feature type="chain" id="PRO_5020767312" evidence="1">
    <location>
        <begin position="29"/>
        <end position="128"/>
    </location>
</feature>
<dbReference type="KEGG" id="sbf:JCM31447_19670"/>